<evidence type="ECO:0000313" key="7">
    <source>
        <dbReference type="Proteomes" id="UP001143372"/>
    </source>
</evidence>
<accession>A0A9W6MU52</accession>
<evidence type="ECO:0000256" key="3">
    <source>
        <dbReference type="ARBA" id="ARBA00022801"/>
    </source>
</evidence>
<evidence type="ECO:0000256" key="4">
    <source>
        <dbReference type="SAM" id="MobiDB-lite"/>
    </source>
</evidence>
<dbReference type="GO" id="GO:0006508">
    <property type="term" value="P:proteolysis"/>
    <property type="evidence" value="ECO:0007669"/>
    <property type="project" value="UniProtKB-KW"/>
</dbReference>
<dbReference type="NCBIfam" id="NF045541">
    <property type="entry name" value="scaf_prot_MCP2"/>
    <property type="match status" value="1"/>
</dbReference>
<feature type="compositionally biased region" description="Basic and acidic residues" evidence="4">
    <location>
        <begin position="8"/>
        <end position="18"/>
    </location>
</feature>
<comment type="caution">
    <text evidence="6">The sequence shown here is derived from an EMBL/GenBank/DDBJ whole genome shotgun (WGS) entry which is preliminary data.</text>
</comment>
<dbReference type="InterPro" id="IPR054613">
    <property type="entry name" value="Peptidase_S78_dom"/>
</dbReference>
<feature type="region of interest" description="Disordered" evidence="4">
    <location>
        <begin position="1"/>
        <end position="21"/>
    </location>
</feature>
<evidence type="ECO:0000313" key="6">
    <source>
        <dbReference type="EMBL" id="GLK67044.1"/>
    </source>
</evidence>
<keyword evidence="3" id="KW-0378">Hydrolase</keyword>
<reference evidence="6" key="1">
    <citation type="journal article" date="2014" name="Int. J. Syst. Evol. Microbiol.">
        <title>Complete genome sequence of Corynebacterium casei LMG S-19264T (=DSM 44701T), isolated from a smear-ripened cheese.</title>
        <authorList>
            <consortium name="US DOE Joint Genome Institute (JGI-PGF)"/>
            <person name="Walter F."/>
            <person name="Albersmeier A."/>
            <person name="Kalinowski J."/>
            <person name="Ruckert C."/>
        </authorList>
    </citation>
    <scope>NUCLEOTIDE SEQUENCE</scope>
    <source>
        <strain evidence="6">VKM B-2347</strain>
    </source>
</reference>
<keyword evidence="2" id="KW-0645">Protease</keyword>
<dbReference type="Proteomes" id="UP001143372">
    <property type="component" value="Unassembled WGS sequence"/>
</dbReference>
<name>A0A9W6MU52_9HYPH</name>
<evidence type="ECO:0000259" key="5">
    <source>
        <dbReference type="Pfam" id="PF04586"/>
    </source>
</evidence>
<organism evidence="6 7">
    <name type="scientific">Hansschlegelia plantiphila</name>
    <dbReference type="NCBI Taxonomy" id="374655"/>
    <lineage>
        <taxon>Bacteria</taxon>
        <taxon>Pseudomonadati</taxon>
        <taxon>Pseudomonadota</taxon>
        <taxon>Alphaproteobacteria</taxon>
        <taxon>Hyphomicrobiales</taxon>
        <taxon>Methylopilaceae</taxon>
        <taxon>Hansschlegelia</taxon>
    </lineage>
</organism>
<dbReference type="EMBL" id="BSFI01000004">
    <property type="protein sequence ID" value="GLK67044.1"/>
    <property type="molecule type" value="Genomic_DNA"/>
</dbReference>
<dbReference type="Pfam" id="PF04586">
    <property type="entry name" value="Peptidase_S78"/>
    <property type="match status" value="1"/>
</dbReference>
<dbReference type="GO" id="GO:0008233">
    <property type="term" value="F:peptidase activity"/>
    <property type="evidence" value="ECO:0007669"/>
    <property type="project" value="UniProtKB-KW"/>
</dbReference>
<gene>
    <name evidence="6" type="ORF">GCM10008179_06820</name>
</gene>
<feature type="domain" description="Prohead serine protease" evidence="5">
    <location>
        <begin position="104"/>
        <end position="164"/>
    </location>
</feature>
<keyword evidence="1" id="KW-1188">Viral release from host cell</keyword>
<reference evidence="6" key="2">
    <citation type="submission" date="2023-01" db="EMBL/GenBank/DDBJ databases">
        <authorList>
            <person name="Sun Q."/>
            <person name="Evtushenko L."/>
        </authorList>
    </citation>
    <scope>NUCLEOTIDE SEQUENCE</scope>
    <source>
        <strain evidence="6">VKM B-2347</strain>
    </source>
</reference>
<proteinExistence type="predicted"/>
<sequence>MITLSAGHRREPEPEVMTRRAATKGSFDSEAMVITAVVASGSPVGRRDARSGFNEVLDVAGARLPIDVPLLDSHNQGRAAATIGRAFNFRREGDVILADIRFSTAPDVQPIVDRFRDGTLNSFSVGYRVSRWEDTNAAPRVRTAKDWEIFEVSVVSIGADPNARKRSGAMDDETDVIDAAAAEPTIVETRAAIRGIARTAGLPTTWADEQIDNEATVTEARAAAFEAMQARTRRTPAIRTAAPVADGEVRFRAMEDALAVRTTGALPIDAARAEAARPFVGHSLRDFAREALTLRGVSTTGMSPDELFRAAMHTTTDFPNLLTGAGRRSLLASYQAAQSVLKSISRQGSRVDFRSGSTIRLGELGALQRVSEAGEIKATSRAETAESYAIDTYGAIFSISRKALVNDDLGAFNDWSRAAGQAAATTEANLLYGLLSQSSGAGPTMSDGKRLFHADHGNTVTSATLSSPALSIDALSAARLALRLQTGVDGKTRIAATPKYLVVGPKLETLAEQVLAALSATTTDGVNPFSGKLTLLVEPRITDVSWYVFADPAQLPVLEYSYLASAPGPQLSEREGWDVLSREFRVFEDFGAGAIDWRGAVRSSGVS</sequence>
<dbReference type="AlphaFoldDB" id="A0A9W6MU52"/>
<dbReference type="Pfam" id="PF25209">
    <property type="entry name" value="Phage_capsid_4"/>
    <property type="match status" value="1"/>
</dbReference>
<protein>
    <recommendedName>
        <fullName evidence="5">Prohead serine protease domain-containing protein</fullName>
    </recommendedName>
</protein>
<evidence type="ECO:0000256" key="1">
    <source>
        <dbReference type="ARBA" id="ARBA00022612"/>
    </source>
</evidence>
<keyword evidence="7" id="KW-1185">Reference proteome</keyword>
<evidence type="ECO:0000256" key="2">
    <source>
        <dbReference type="ARBA" id="ARBA00022670"/>
    </source>
</evidence>